<evidence type="ECO:0000313" key="2">
    <source>
        <dbReference type="EMBL" id="KAF4306216.1"/>
    </source>
</evidence>
<name>A0A8H4IRM1_9PEZI</name>
<feature type="compositionally biased region" description="Basic and acidic residues" evidence="1">
    <location>
        <begin position="288"/>
        <end position="300"/>
    </location>
</feature>
<dbReference type="EMBL" id="WWBZ02000033">
    <property type="protein sequence ID" value="KAF4306216.1"/>
    <property type="molecule type" value="Genomic_DNA"/>
</dbReference>
<comment type="caution">
    <text evidence="2">The sequence shown here is derived from an EMBL/GenBank/DDBJ whole genome shotgun (WGS) entry which is preliminary data.</text>
</comment>
<organism evidence="2 3">
    <name type="scientific">Botryosphaeria dothidea</name>
    <dbReference type="NCBI Taxonomy" id="55169"/>
    <lineage>
        <taxon>Eukaryota</taxon>
        <taxon>Fungi</taxon>
        <taxon>Dikarya</taxon>
        <taxon>Ascomycota</taxon>
        <taxon>Pezizomycotina</taxon>
        <taxon>Dothideomycetes</taxon>
        <taxon>Dothideomycetes incertae sedis</taxon>
        <taxon>Botryosphaeriales</taxon>
        <taxon>Botryosphaeriaceae</taxon>
        <taxon>Botryosphaeria</taxon>
    </lineage>
</organism>
<protein>
    <submittedName>
        <fullName evidence="2">Integrase catalytic core</fullName>
    </submittedName>
</protein>
<dbReference type="OrthoDB" id="4187030at2759"/>
<gene>
    <name evidence="2" type="ORF">GTA08_BOTSDO05989</name>
</gene>
<dbReference type="Proteomes" id="UP000572817">
    <property type="component" value="Unassembled WGS sequence"/>
</dbReference>
<sequence>MSSSDSSFWFQSKYPVPNAVSTGKASSTCIHSLLETIQNKSFAESFEKFPNAERIDLAYQVAECGLMLLGTSWLSGVRSTQIKRLKNHLRQQSLFILEISDGNGEGFVIENDLLSAVEPQTFMIGVLLTEIAIATPVTGLEPYTSQDGRQKLALRITRKDDQGNKQHHGMKLGAAVREVNNCMHLSYSDAVDFCLRQSGINRNPAWAQLRGLDDADVPGRNEAYRSLLKDFYEQVFVRIQKLYEIFFIVQSRAKKARIYDYIDPTKDSRPRQPIAPTKPPLPIGNITDTDREEHKWKREDYKEDKKEYDRQIRELNDLLSLIKDLVS</sequence>
<proteinExistence type="predicted"/>
<dbReference type="AlphaFoldDB" id="A0A8H4IRM1"/>
<evidence type="ECO:0000256" key="1">
    <source>
        <dbReference type="SAM" id="MobiDB-lite"/>
    </source>
</evidence>
<accession>A0A8H4IRM1</accession>
<reference evidence="2" key="1">
    <citation type="submission" date="2020-04" db="EMBL/GenBank/DDBJ databases">
        <title>Genome Assembly and Annotation of Botryosphaeria dothidea sdau 11-99, a Latent Pathogen of Apple Fruit Ring Rot in China.</title>
        <authorList>
            <person name="Yu C."/>
            <person name="Diao Y."/>
            <person name="Lu Q."/>
            <person name="Zhao J."/>
            <person name="Cui S."/>
            <person name="Peng C."/>
            <person name="He B."/>
            <person name="Liu H."/>
        </authorList>
    </citation>
    <scope>NUCLEOTIDE SEQUENCE [LARGE SCALE GENOMIC DNA]</scope>
    <source>
        <strain evidence="2">Sdau11-99</strain>
    </source>
</reference>
<keyword evidence="3" id="KW-1185">Reference proteome</keyword>
<feature type="region of interest" description="Disordered" evidence="1">
    <location>
        <begin position="267"/>
        <end position="300"/>
    </location>
</feature>
<evidence type="ECO:0000313" key="3">
    <source>
        <dbReference type="Proteomes" id="UP000572817"/>
    </source>
</evidence>